<name>A0A521BPT8_9BACT</name>
<protein>
    <recommendedName>
        <fullName evidence="3">Beta-lactamase-inhibitor-like, PepSY-like</fullName>
    </recommendedName>
</protein>
<dbReference type="EMBL" id="FXTH01000003">
    <property type="protein sequence ID" value="SMO49167.1"/>
    <property type="molecule type" value="Genomic_DNA"/>
</dbReference>
<dbReference type="SUPFAM" id="SSF160574">
    <property type="entry name" value="BT0923-like"/>
    <property type="match status" value="1"/>
</dbReference>
<evidence type="ECO:0000313" key="2">
    <source>
        <dbReference type="Proteomes" id="UP000317593"/>
    </source>
</evidence>
<accession>A0A521BPT8</accession>
<reference evidence="1 2" key="1">
    <citation type="submission" date="2017-05" db="EMBL/GenBank/DDBJ databases">
        <authorList>
            <person name="Varghese N."/>
            <person name="Submissions S."/>
        </authorList>
    </citation>
    <scope>NUCLEOTIDE SEQUENCE [LARGE SCALE GENOMIC DNA]</scope>
    <source>
        <strain evidence="1 2">DSM 21194</strain>
    </source>
</reference>
<evidence type="ECO:0000313" key="1">
    <source>
        <dbReference type="EMBL" id="SMO49167.1"/>
    </source>
</evidence>
<dbReference type="Proteomes" id="UP000317593">
    <property type="component" value="Unassembled WGS sequence"/>
</dbReference>
<gene>
    <name evidence="1" type="ORF">SAMN06265218_103293</name>
</gene>
<sequence length="207" mass="23924">MHNVTPLEVNGSWPRKGCLLYFQRLILCSPNRKPTFDSKEREEINMTPQIKSVIAFVVLLILSSIAGPLKAQAELKAEQVPTEIVKSIQTDFPCWDITKTKWYSYGMRTRGWAPINKAEVDHYVVEVSGKNYRVHAVYEKDGKLRYSKMTISDAPIPRAILDKIASEKEYKGWKVTGDQEIIRNFREDQKIYHVHLERDGDKKRPSS</sequence>
<keyword evidence="2" id="KW-1185">Reference proteome</keyword>
<dbReference type="Gene3D" id="3.10.450.360">
    <property type="match status" value="1"/>
</dbReference>
<proteinExistence type="predicted"/>
<dbReference type="AlphaFoldDB" id="A0A521BPT8"/>
<organism evidence="1 2">
    <name type="scientific">Fodinibius sediminis</name>
    <dbReference type="NCBI Taxonomy" id="1214077"/>
    <lineage>
        <taxon>Bacteria</taxon>
        <taxon>Pseudomonadati</taxon>
        <taxon>Balneolota</taxon>
        <taxon>Balneolia</taxon>
        <taxon>Balneolales</taxon>
        <taxon>Balneolaceae</taxon>
        <taxon>Fodinibius</taxon>
    </lineage>
</organism>
<evidence type="ECO:0008006" key="3">
    <source>
        <dbReference type="Google" id="ProtNLM"/>
    </source>
</evidence>